<dbReference type="PANTHER" id="PTHR33594">
    <property type="entry name" value="SUPERFAMILY HYDROLASE, PUTATIVE (AFU_ORTHOLOGUE AFUA_1G03035)-RELATED"/>
    <property type="match status" value="1"/>
</dbReference>
<feature type="domain" description="HD/PDEase" evidence="2">
    <location>
        <begin position="26"/>
        <end position="191"/>
    </location>
</feature>
<sequence>MSPSPLPPNLIPEISAFVTKCMASHDPSHNPQHVHRVVSLANQILVREKARNPSSSSSSSSAVYNADIVHLAALLHDIGDRKYLSQVAAISESIQGKQQQGTPTSTTTSTADSSEAVDPERLVYYVLLAHGVEEELAEKVQMIVSHVSYTTERAKPEEVRRLIANGYPELGIVQDADRLDAIGAVGIGRCFTFLGAKGKNFCPEGMWVMDNAIEHFEEKLVKLESMMKTETGKEMAKVRTARLKEFQGWWAEEMNDAT</sequence>
<keyword evidence="4" id="KW-1185">Reference proteome</keyword>
<evidence type="ECO:0000313" key="3">
    <source>
        <dbReference type="EMBL" id="KAE8140672.1"/>
    </source>
</evidence>
<dbReference type="SMART" id="SM00471">
    <property type="entry name" value="HDc"/>
    <property type="match status" value="1"/>
</dbReference>
<organism evidence="3 4">
    <name type="scientific">Aspergillus pseudotamarii</name>
    <dbReference type="NCBI Taxonomy" id="132259"/>
    <lineage>
        <taxon>Eukaryota</taxon>
        <taxon>Fungi</taxon>
        <taxon>Dikarya</taxon>
        <taxon>Ascomycota</taxon>
        <taxon>Pezizomycotina</taxon>
        <taxon>Eurotiomycetes</taxon>
        <taxon>Eurotiomycetidae</taxon>
        <taxon>Eurotiales</taxon>
        <taxon>Aspergillaceae</taxon>
        <taxon>Aspergillus</taxon>
        <taxon>Aspergillus subgen. Circumdati</taxon>
    </lineage>
</organism>
<dbReference type="AlphaFoldDB" id="A0A5N6T2Y8"/>
<dbReference type="EMBL" id="ML743560">
    <property type="protein sequence ID" value="KAE8140672.1"/>
    <property type="molecule type" value="Genomic_DNA"/>
</dbReference>
<dbReference type="Proteomes" id="UP000325672">
    <property type="component" value="Unassembled WGS sequence"/>
</dbReference>
<proteinExistence type="predicted"/>
<dbReference type="Pfam" id="PF01966">
    <property type="entry name" value="HD"/>
    <property type="match status" value="1"/>
</dbReference>
<feature type="compositionally biased region" description="Low complexity" evidence="1">
    <location>
        <begin position="102"/>
        <end position="114"/>
    </location>
</feature>
<protein>
    <recommendedName>
        <fullName evidence="2">HD/PDEase domain-containing protein</fullName>
    </recommendedName>
</protein>
<dbReference type="GeneID" id="43643287"/>
<evidence type="ECO:0000313" key="4">
    <source>
        <dbReference type="Proteomes" id="UP000325672"/>
    </source>
</evidence>
<dbReference type="Gene3D" id="1.10.3210.50">
    <property type="match status" value="1"/>
</dbReference>
<name>A0A5N6T2Y8_ASPPS</name>
<dbReference type="InterPro" id="IPR006674">
    <property type="entry name" value="HD_domain"/>
</dbReference>
<evidence type="ECO:0000256" key="1">
    <source>
        <dbReference type="SAM" id="MobiDB-lite"/>
    </source>
</evidence>
<dbReference type="SUPFAM" id="SSF109604">
    <property type="entry name" value="HD-domain/PDEase-like"/>
    <property type="match status" value="1"/>
</dbReference>
<feature type="region of interest" description="Disordered" evidence="1">
    <location>
        <begin position="94"/>
        <end position="115"/>
    </location>
</feature>
<dbReference type="RefSeq" id="XP_031916735.1">
    <property type="nucleotide sequence ID" value="XM_032059077.1"/>
</dbReference>
<dbReference type="InterPro" id="IPR003607">
    <property type="entry name" value="HD/PDEase_dom"/>
</dbReference>
<gene>
    <name evidence="3" type="ORF">BDV38DRAFT_279650</name>
</gene>
<dbReference type="OrthoDB" id="16547at2759"/>
<accession>A0A5N6T2Y8</accession>
<dbReference type="CDD" id="cd00077">
    <property type="entry name" value="HDc"/>
    <property type="match status" value="1"/>
</dbReference>
<evidence type="ECO:0000259" key="2">
    <source>
        <dbReference type="SMART" id="SM00471"/>
    </source>
</evidence>
<dbReference type="PANTHER" id="PTHR33594:SF1">
    <property type="entry name" value="HD_PDEASE DOMAIN-CONTAINING PROTEIN"/>
    <property type="match status" value="1"/>
</dbReference>
<reference evidence="3 4" key="1">
    <citation type="submission" date="2019-04" db="EMBL/GenBank/DDBJ databases">
        <title>Friends and foes A comparative genomics study of 23 Aspergillus species from section Flavi.</title>
        <authorList>
            <consortium name="DOE Joint Genome Institute"/>
            <person name="Kjaerbolling I."/>
            <person name="Vesth T."/>
            <person name="Frisvad J.C."/>
            <person name="Nybo J.L."/>
            <person name="Theobald S."/>
            <person name="Kildgaard S."/>
            <person name="Isbrandt T."/>
            <person name="Kuo A."/>
            <person name="Sato A."/>
            <person name="Lyhne E.K."/>
            <person name="Kogle M.E."/>
            <person name="Wiebenga A."/>
            <person name="Kun R.S."/>
            <person name="Lubbers R.J."/>
            <person name="Makela M.R."/>
            <person name="Barry K."/>
            <person name="Chovatia M."/>
            <person name="Clum A."/>
            <person name="Daum C."/>
            <person name="Haridas S."/>
            <person name="He G."/>
            <person name="LaButti K."/>
            <person name="Lipzen A."/>
            <person name="Mondo S."/>
            <person name="Riley R."/>
            <person name="Salamov A."/>
            <person name="Simmons B.A."/>
            <person name="Magnuson J.K."/>
            <person name="Henrissat B."/>
            <person name="Mortensen U.H."/>
            <person name="Larsen T.O."/>
            <person name="Devries R.P."/>
            <person name="Grigoriev I.V."/>
            <person name="Machida M."/>
            <person name="Baker S.E."/>
            <person name="Andersen M.R."/>
        </authorList>
    </citation>
    <scope>NUCLEOTIDE SEQUENCE [LARGE SCALE GENOMIC DNA]</scope>
    <source>
        <strain evidence="3 4">CBS 117625</strain>
    </source>
</reference>